<dbReference type="Gene3D" id="3.40.50.300">
    <property type="entry name" value="P-loop containing nucleotide triphosphate hydrolases"/>
    <property type="match status" value="2"/>
</dbReference>
<proteinExistence type="predicted"/>
<comment type="caution">
    <text evidence="4">The sequence shown here is derived from an EMBL/GenBank/DDBJ whole genome shotgun (WGS) entry which is preliminary data.</text>
</comment>
<name>A0A0L8C5P5_ENSAD</name>
<dbReference type="RefSeq" id="WP_053247037.1">
    <property type="nucleotide sequence ID" value="NZ_LGAP01000001.1"/>
</dbReference>
<dbReference type="SUPFAM" id="SSF52540">
    <property type="entry name" value="P-loop containing nucleoside triphosphate hydrolases"/>
    <property type="match status" value="1"/>
</dbReference>
<protein>
    <submittedName>
        <fullName evidence="4">Sugar translocase</fullName>
    </submittedName>
</protein>
<dbReference type="PANTHER" id="PTHR41259">
    <property type="entry name" value="DOUBLE-STRAND BREAK REPAIR RAD50 ATPASE, PUTATIVE-RELATED"/>
    <property type="match status" value="1"/>
</dbReference>
<feature type="coiled-coil region" evidence="1">
    <location>
        <begin position="184"/>
        <end position="242"/>
    </location>
</feature>
<dbReference type="Pfam" id="PF13514">
    <property type="entry name" value="AAA_27"/>
    <property type="match status" value="1"/>
</dbReference>
<feature type="coiled-coil region" evidence="1">
    <location>
        <begin position="822"/>
        <end position="859"/>
    </location>
</feature>
<dbReference type="AlphaFoldDB" id="A0A0L8C5P5"/>
<dbReference type="PATRIC" id="fig|106592.7.peg.279"/>
<keyword evidence="1" id="KW-0175">Coiled coil</keyword>
<evidence type="ECO:0000313" key="4">
    <source>
        <dbReference type="EMBL" id="KOF22216.1"/>
    </source>
</evidence>
<dbReference type="PANTHER" id="PTHR41259:SF1">
    <property type="entry name" value="DOUBLE-STRAND BREAK REPAIR RAD50 ATPASE, PUTATIVE-RELATED"/>
    <property type="match status" value="1"/>
</dbReference>
<sequence>MRLRELDLVRYGKFTERRLDFGPGIPGRPDLHIVYGPNEAGKSTLFSGFLDLFFGIEHYSSYGFLHPYQTMRVGGTIEAAGRTHQAFRIKRKTNTLVGADDQPLPDNLFSASLGSIDRATYRMMFSLDDDSIELGGEAILKSEGELGSLLFSASSGLPDSAAILTTLRAEADSFYRPQARKHQLSELKAELDALKVERNGLDVNAREYASLRKTLLAARERHDAAMARRVELRVERDRLKAQIDALPLFRRLCGLRADLAKTPPLPLAPAEWATELPALRRRDVEITTKLRQLDDETRRRQEELEDLPRDEAALLLMERLNALQEVALDARYVTAARDMPARIEELSRTKTEIAACLIRLGEPGDRDPASLLLPTATNARLQELSRQHSALQERAASARQEADGAKRAERETASELARLQAEGGPGVDPGALVERLRRLRQDDCGLRLRAARQSLERLDAELADRLEALKPYSGSADDLLGLPVPAAGMIETWRRDLATQDEKRLRLADRLASETEQLAGEEARLAALVASGGAIDDRASTELRQHRQHAWEQHRARLDTTTAALFEDALSRDDDATALRLAEVAKVADMRSLALSIAERRARLDALRKQQLSLAEESSALSEAVKTVATACGLPNVMQLTQLEAWLAGRLLALDIRTQQRSTQLDLDRARADENDARETLKESLAEIGVIERLPHRLDDLLTFAENAVAQAQAAFSAGKAAREAVRRAGDMMEQRQSTLAQAEDALSSWQAQWDNLLSATWLADRQVRPLPDQVAPMLAVLQDLDKLVQRKADLDHRVAGMRKDQVAFETAVADLAGMPGIEDTLATFAAMKARVADAEKQEDRRAALLAELVRVEDEKRTIAAEQDLHTARKRLVLDFFDCETLDDAGLRLDAAREQEQLRQRIAESEADLASRLGVAGSEDAEALLATLDDETVRLELARVEALLEESDRDVSELHADVRTKQAALANIAGDDTVAALDQRRRTLLLEIEAKALGYLKLKAGVIAAEQALRLFRERHRSAMMRRASETFSRISGGEYSSLSAQADKGQEFLIANAAAGGSKLARDLSKGTRFQLYLSLRIAGYHEVAAARETLPFIADDIMETFDDGRAGRAFELMADMARVGQVIYLTHHEHLCDIARTACPDVIIHRL</sequence>
<dbReference type="OrthoDB" id="9764467at2"/>
<dbReference type="EMBL" id="LGAP01000001">
    <property type="protein sequence ID" value="KOF22216.1"/>
    <property type="molecule type" value="Genomic_DNA"/>
</dbReference>
<dbReference type="InterPro" id="IPR027417">
    <property type="entry name" value="P-loop_NTPase"/>
</dbReference>
<dbReference type="Proteomes" id="UP000037425">
    <property type="component" value="Unassembled WGS sequence"/>
</dbReference>
<dbReference type="InterPro" id="IPR038734">
    <property type="entry name" value="YhaN_AAA"/>
</dbReference>
<feature type="domain" description="YhaN AAA" evidence="3">
    <location>
        <begin position="1"/>
        <end position="208"/>
    </location>
</feature>
<evidence type="ECO:0000256" key="2">
    <source>
        <dbReference type="SAM" id="MobiDB-lite"/>
    </source>
</evidence>
<organism evidence="4 5">
    <name type="scientific">Ensifer adhaerens</name>
    <name type="common">Sinorhizobium morelense</name>
    <dbReference type="NCBI Taxonomy" id="106592"/>
    <lineage>
        <taxon>Bacteria</taxon>
        <taxon>Pseudomonadati</taxon>
        <taxon>Pseudomonadota</taxon>
        <taxon>Alphaproteobacteria</taxon>
        <taxon>Hyphomicrobiales</taxon>
        <taxon>Rhizobiaceae</taxon>
        <taxon>Sinorhizobium/Ensifer group</taxon>
        <taxon>Ensifer</taxon>
    </lineage>
</organism>
<feature type="compositionally biased region" description="Basic and acidic residues" evidence="2">
    <location>
        <begin position="400"/>
        <end position="413"/>
    </location>
</feature>
<evidence type="ECO:0000313" key="5">
    <source>
        <dbReference type="Proteomes" id="UP000037425"/>
    </source>
</evidence>
<evidence type="ECO:0000256" key="1">
    <source>
        <dbReference type="SAM" id="Coils"/>
    </source>
</evidence>
<evidence type="ECO:0000259" key="3">
    <source>
        <dbReference type="Pfam" id="PF13514"/>
    </source>
</evidence>
<accession>A0A0L8C5P5</accession>
<reference evidence="5" key="1">
    <citation type="submission" date="2015-07" db="EMBL/GenBank/DDBJ databases">
        <title>Whole genome sequence of an Ensifer adhaerens strain isolated from a cave pool in the Wind Cave National Park.</title>
        <authorList>
            <person name="Eng W.W.H."/>
            <person name="Gan H.M."/>
            <person name="Barton H.A."/>
            <person name="Savka M.A."/>
        </authorList>
    </citation>
    <scope>NUCLEOTIDE SEQUENCE [LARGE SCALE GENOMIC DNA]</scope>
    <source>
        <strain evidence="5">SD006</strain>
    </source>
</reference>
<gene>
    <name evidence="4" type="ORF">AC244_01285</name>
</gene>
<feature type="region of interest" description="Disordered" evidence="2">
    <location>
        <begin position="395"/>
        <end position="424"/>
    </location>
</feature>